<reference evidence="4" key="2">
    <citation type="submission" date="2020-02" db="EMBL/GenBank/DDBJ databases">
        <authorList>
            <person name="Littmann E."/>
            <person name="Sorbara M."/>
        </authorList>
    </citation>
    <scope>NUCLEOTIDE SEQUENCE</scope>
    <source>
        <strain evidence="4">MSK.1.17</strain>
    </source>
</reference>
<dbReference type="PANTHER" id="PTHR42928">
    <property type="entry name" value="TRICARBOXYLATE-BINDING PROTEIN"/>
    <property type="match status" value="1"/>
</dbReference>
<comment type="caution">
    <text evidence="3">The sequence shown here is derived from an EMBL/GenBank/DDBJ whole genome shotgun (WGS) entry which is preliminary data.</text>
</comment>
<reference evidence="3" key="3">
    <citation type="submission" date="2022-01" db="EMBL/GenBank/DDBJ databases">
        <title>Collection of gut derived symbiotic bacterial strains cultured from healthy donors.</title>
        <authorList>
            <person name="Lin H."/>
            <person name="Kohout C."/>
            <person name="Waligurski E."/>
            <person name="Pamer E.G."/>
        </authorList>
    </citation>
    <scope>NUCLEOTIDE SEQUENCE</scope>
    <source>
        <strain evidence="3">DFI.6.55</strain>
    </source>
</reference>
<dbReference type="Gene3D" id="3.40.190.10">
    <property type="entry name" value="Periplasmic binding protein-like II"/>
    <property type="match status" value="1"/>
</dbReference>
<evidence type="ECO:0000256" key="2">
    <source>
        <dbReference type="SAM" id="SignalP"/>
    </source>
</evidence>
<dbReference type="Proteomes" id="UP000669239">
    <property type="component" value="Unassembled WGS sequence"/>
</dbReference>
<evidence type="ECO:0000313" key="3">
    <source>
        <dbReference type="EMBL" id="MCG4745053.1"/>
    </source>
</evidence>
<dbReference type="EMBL" id="JAAITT010000002">
    <property type="protein sequence ID" value="NSJ47495.1"/>
    <property type="molecule type" value="Genomic_DNA"/>
</dbReference>
<dbReference type="Pfam" id="PF03401">
    <property type="entry name" value="TctC"/>
    <property type="match status" value="1"/>
</dbReference>
<organism evidence="3 6">
    <name type="scientific">Enterocloster aldenensis</name>
    <dbReference type="NCBI Taxonomy" id="358742"/>
    <lineage>
        <taxon>Bacteria</taxon>
        <taxon>Bacillati</taxon>
        <taxon>Bacillota</taxon>
        <taxon>Clostridia</taxon>
        <taxon>Lachnospirales</taxon>
        <taxon>Lachnospiraceae</taxon>
        <taxon>Enterocloster</taxon>
    </lineage>
</organism>
<accession>A0AAW5BP04</accession>
<dbReference type="InterPro" id="IPR005064">
    <property type="entry name" value="BUG"/>
</dbReference>
<dbReference type="RefSeq" id="WP_165640787.1">
    <property type="nucleotide sequence ID" value="NZ_JAAITT010000002.1"/>
</dbReference>
<gene>
    <name evidence="4" type="ORF">G5B36_02090</name>
    <name evidence="3" type="ORF">L0N08_06500</name>
</gene>
<dbReference type="Proteomes" id="UP001299608">
    <property type="component" value="Unassembled WGS sequence"/>
</dbReference>
<dbReference type="PROSITE" id="PS51257">
    <property type="entry name" value="PROKAR_LIPOPROTEIN"/>
    <property type="match status" value="1"/>
</dbReference>
<reference evidence="4 5" key="1">
    <citation type="journal article" date="2020" name="Cell Host Microbe">
        <title>Functional and Genomic Variation between Human-Derived Isolates of Lachnospiraceae Reveals Inter- and Intra-Species Diversity.</title>
        <authorList>
            <person name="Sorbara M.T."/>
            <person name="Littmann E.R."/>
            <person name="Fontana E."/>
            <person name="Moody T.U."/>
            <person name="Kohout C.E."/>
            <person name="Gjonbalaj M."/>
            <person name="Eaton V."/>
            <person name="Seok R."/>
            <person name="Leiner I.M."/>
            <person name="Pamer E.G."/>
        </authorList>
    </citation>
    <scope>NUCLEOTIDE SEQUENCE [LARGE SCALE GENOMIC DNA]</scope>
    <source>
        <strain evidence="4 5">MSK.1.17</strain>
    </source>
</reference>
<dbReference type="InterPro" id="IPR042100">
    <property type="entry name" value="Bug_dom1"/>
</dbReference>
<evidence type="ECO:0000256" key="1">
    <source>
        <dbReference type="ARBA" id="ARBA00006987"/>
    </source>
</evidence>
<feature type="chain" id="PRO_5043700315" evidence="2">
    <location>
        <begin position="20"/>
        <end position="329"/>
    </location>
</feature>
<dbReference type="Gene3D" id="3.40.190.150">
    <property type="entry name" value="Bordetella uptake gene, domain 1"/>
    <property type="match status" value="1"/>
</dbReference>
<dbReference type="PIRSF" id="PIRSF017082">
    <property type="entry name" value="YflP"/>
    <property type="match status" value="1"/>
</dbReference>
<evidence type="ECO:0000313" key="5">
    <source>
        <dbReference type="Proteomes" id="UP000669239"/>
    </source>
</evidence>
<sequence length="329" mass="35059">MKKRSILLTAALMAAAALVTGCGEGSGSGGPFEPKDNINWIVTSSPGGGSDIYTRMISDIMTKENLVNGQTIIVTNKTDGSGEIGRNEVANTKGKKADYTLLTFNSGDLMPMVQNTKNRSSNFRILAILAVDKQLIFKGDHTKYADFSQAVEAAKSGTKVVIGGSKGDDIATYDALIAELGISKDVMSYITYDSTGDAITAALGGHIEFVISKPAAATEYVAAGSLIPVLALSTERYTGTLADAPTLSEIGDYENVEVPVWRGVAAPADMSDSAAAFWSEQLKKVSETDAWKTDYLEKNKLIGNYMDMAAATEYVTAYEKEYMESIGVQ</sequence>
<keyword evidence="5" id="KW-1185">Reference proteome</keyword>
<proteinExistence type="inferred from homology"/>
<evidence type="ECO:0000313" key="6">
    <source>
        <dbReference type="Proteomes" id="UP001299608"/>
    </source>
</evidence>
<feature type="signal peptide" evidence="2">
    <location>
        <begin position="1"/>
        <end position="19"/>
    </location>
</feature>
<dbReference type="PANTHER" id="PTHR42928:SF1">
    <property type="entry name" value="BLR4371 PROTEIN"/>
    <property type="match status" value="1"/>
</dbReference>
<dbReference type="EMBL" id="JAKNGE010000006">
    <property type="protein sequence ID" value="MCG4745053.1"/>
    <property type="molecule type" value="Genomic_DNA"/>
</dbReference>
<evidence type="ECO:0000313" key="4">
    <source>
        <dbReference type="EMBL" id="NSJ47495.1"/>
    </source>
</evidence>
<name>A0AAW5BP04_9FIRM</name>
<protein>
    <submittedName>
        <fullName evidence="3">Tripartite tricarboxylate transporter substrate binding protein</fullName>
    </submittedName>
</protein>
<comment type="similarity">
    <text evidence="1">Belongs to the UPF0065 (bug) family.</text>
</comment>
<keyword evidence="2" id="KW-0732">Signal</keyword>
<dbReference type="AlphaFoldDB" id="A0AAW5BP04"/>